<reference evidence="13" key="1">
    <citation type="submission" date="2022-11" db="UniProtKB">
        <authorList>
            <consortium name="WormBaseParasite"/>
        </authorList>
    </citation>
    <scope>IDENTIFICATION</scope>
</reference>
<dbReference type="Pfam" id="PF07885">
    <property type="entry name" value="Ion_trans_2"/>
    <property type="match status" value="2"/>
</dbReference>
<dbReference type="PANTHER" id="PTHR11003:SF335">
    <property type="entry name" value="POTASSIUM CHANNEL DOMAIN-CONTAINING PROTEIN"/>
    <property type="match status" value="1"/>
</dbReference>
<name>A0A914VBA7_9BILA</name>
<dbReference type="GO" id="GO:0030322">
    <property type="term" value="P:stabilization of membrane potential"/>
    <property type="evidence" value="ECO:0007669"/>
    <property type="project" value="TreeGrafter"/>
</dbReference>
<evidence type="ECO:0000256" key="1">
    <source>
        <dbReference type="ARBA" id="ARBA00004141"/>
    </source>
</evidence>
<feature type="transmembrane region" description="Helical" evidence="10">
    <location>
        <begin position="231"/>
        <end position="250"/>
    </location>
</feature>
<keyword evidence="4 10" id="KW-1133">Transmembrane helix</keyword>
<feature type="domain" description="Potassium channel" evidence="11">
    <location>
        <begin position="226"/>
        <end position="285"/>
    </location>
</feature>
<feature type="transmembrane region" description="Helical" evidence="10">
    <location>
        <begin position="20"/>
        <end position="41"/>
    </location>
</feature>
<keyword evidence="5 8" id="KW-0406">Ion transport</keyword>
<dbReference type="GO" id="GO:0005886">
    <property type="term" value="C:plasma membrane"/>
    <property type="evidence" value="ECO:0007669"/>
    <property type="project" value="TreeGrafter"/>
</dbReference>
<evidence type="ECO:0000256" key="10">
    <source>
        <dbReference type="SAM" id="Phobius"/>
    </source>
</evidence>
<keyword evidence="7 8" id="KW-0407">Ion channel</keyword>
<comment type="subcellular location">
    <subcellularLocation>
        <location evidence="1">Membrane</location>
        <topology evidence="1">Multi-pass membrane protein</topology>
    </subcellularLocation>
</comment>
<keyword evidence="12" id="KW-1185">Reference proteome</keyword>
<dbReference type="InterPro" id="IPR003280">
    <property type="entry name" value="2pore_dom_K_chnl"/>
</dbReference>
<dbReference type="Gene3D" id="1.10.287.70">
    <property type="match status" value="1"/>
</dbReference>
<dbReference type="PANTHER" id="PTHR11003">
    <property type="entry name" value="POTASSIUM CHANNEL, SUBFAMILY K"/>
    <property type="match status" value="1"/>
</dbReference>
<evidence type="ECO:0000256" key="7">
    <source>
        <dbReference type="ARBA" id="ARBA00023303"/>
    </source>
</evidence>
<evidence type="ECO:0000259" key="11">
    <source>
        <dbReference type="Pfam" id="PF07885"/>
    </source>
</evidence>
<keyword evidence="6 10" id="KW-0472">Membrane</keyword>
<organism evidence="12 13">
    <name type="scientific">Plectus sambesii</name>
    <dbReference type="NCBI Taxonomy" id="2011161"/>
    <lineage>
        <taxon>Eukaryota</taxon>
        <taxon>Metazoa</taxon>
        <taxon>Ecdysozoa</taxon>
        <taxon>Nematoda</taxon>
        <taxon>Chromadorea</taxon>
        <taxon>Plectida</taxon>
        <taxon>Plectina</taxon>
        <taxon>Plectoidea</taxon>
        <taxon>Plectidae</taxon>
        <taxon>Plectus</taxon>
    </lineage>
</organism>
<dbReference type="GO" id="GO:0015271">
    <property type="term" value="F:outward rectifier potassium channel activity"/>
    <property type="evidence" value="ECO:0007669"/>
    <property type="project" value="TreeGrafter"/>
</dbReference>
<evidence type="ECO:0000313" key="12">
    <source>
        <dbReference type="Proteomes" id="UP000887566"/>
    </source>
</evidence>
<dbReference type="GO" id="GO:0022841">
    <property type="term" value="F:potassium ion leak channel activity"/>
    <property type="evidence" value="ECO:0007669"/>
    <property type="project" value="TreeGrafter"/>
</dbReference>
<keyword evidence="3 8" id="KW-0812">Transmembrane</keyword>
<evidence type="ECO:0000256" key="8">
    <source>
        <dbReference type="RuleBase" id="RU003857"/>
    </source>
</evidence>
<feature type="transmembrane region" description="Helical" evidence="10">
    <location>
        <begin position="377"/>
        <end position="398"/>
    </location>
</feature>
<evidence type="ECO:0000256" key="5">
    <source>
        <dbReference type="ARBA" id="ARBA00023065"/>
    </source>
</evidence>
<dbReference type="PRINTS" id="PR01333">
    <property type="entry name" value="2POREKCHANEL"/>
</dbReference>
<evidence type="ECO:0000256" key="9">
    <source>
        <dbReference type="SAM" id="MobiDB-lite"/>
    </source>
</evidence>
<evidence type="ECO:0000256" key="2">
    <source>
        <dbReference type="ARBA" id="ARBA00022448"/>
    </source>
</evidence>
<comment type="similarity">
    <text evidence="8">Belongs to the two pore domain potassium channel (TC 1.A.1.8) family.</text>
</comment>
<feature type="compositionally biased region" description="Polar residues" evidence="9">
    <location>
        <begin position="473"/>
        <end position="489"/>
    </location>
</feature>
<sequence>MATKKTKTSANSLSSRCKRIVPHVVLVTAVVVYLVGGAFIFQRLELTRNRSSAINGQSDDLEFTRHRRRSAINGQSDHLEFTKNRRSTTNGESDHLLINNTNSDIERFLAFVRTNFPANLTLEIEAEMERLLFRLQISCFDVTGEGQKPTVPHDSEYESYDDLILARNNTTNSSLELFVQPIMEIVPPIVEISNEINVSTANFIQSLNSSDAINQNVSRNESVNLEEWDHLLSGILFAFTAVSTIGYGHLTPETTEGRLFCILYTMIGIPLFMITVADIGKFIWEGFWSLLLWIRRRSCCCWSSKKEHEEIAEASLFVTAPLLLIAFVGYIALGAFLLPQWEDLDWVEGCYFAFISITTVGFGDIVPGNSDFVIPTMIYIFVGLSLTTLTVEVLAAGFHRIHYVGRPIEGAKSAKLWLGSKLFTINDLVRSVGRELGVSEDQVMRLNANIDIMLEEAAEEIEQRGRIDMSPSYIRSRTPSVNKSKSSLQPEDVPLSVRVDSPRFSGQYDNIPETWGNSLDVPFADHDETRQRLLTFGSATPSPKLSSMR</sequence>
<evidence type="ECO:0000256" key="3">
    <source>
        <dbReference type="ARBA" id="ARBA00022692"/>
    </source>
</evidence>
<dbReference type="InterPro" id="IPR013099">
    <property type="entry name" value="K_chnl_dom"/>
</dbReference>
<dbReference type="WBParaSite" id="PSAMB.scaffold166size70358.g3000.t1">
    <property type="protein sequence ID" value="PSAMB.scaffold166size70358.g3000.t1"/>
    <property type="gene ID" value="PSAMB.scaffold166size70358.g3000"/>
</dbReference>
<feature type="domain" description="Potassium channel" evidence="11">
    <location>
        <begin position="326"/>
        <end position="395"/>
    </location>
</feature>
<feature type="transmembrane region" description="Helical" evidence="10">
    <location>
        <begin position="262"/>
        <end position="293"/>
    </location>
</feature>
<dbReference type="AlphaFoldDB" id="A0A914VBA7"/>
<evidence type="ECO:0000313" key="13">
    <source>
        <dbReference type="WBParaSite" id="PSAMB.scaffold166size70358.g3000.t1"/>
    </source>
</evidence>
<evidence type="ECO:0000256" key="6">
    <source>
        <dbReference type="ARBA" id="ARBA00023136"/>
    </source>
</evidence>
<feature type="region of interest" description="Disordered" evidence="9">
    <location>
        <begin position="472"/>
        <end position="493"/>
    </location>
</feature>
<evidence type="ECO:0000256" key="4">
    <source>
        <dbReference type="ARBA" id="ARBA00022989"/>
    </source>
</evidence>
<protein>
    <submittedName>
        <fullName evidence="13">Potassium channel domain-containing protein</fullName>
    </submittedName>
</protein>
<dbReference type="Proteomes" id="UP000887566">
    <property type="component" value="Unplaced"/>
</dbReference>
<dbReference type="SUPFAM" id="SSF81324">
    <property type="entry name" value="Voltage-gated potassium channels"/>
    <property type="match status" value="2"/>
</dbReference>
<accession>A0A914VBA7</accession>
<keyword evidence="2 8" id="KW-0813">Transport</keyword>
<feature type="transmembrane region" description="Helical" evidence="10">
    <location>
        <begin position="314"/>
        <end position="338"/>
    </location>
</feature>
<proteinExistence type="inferred from homology"/>